<accession>A0AAD9GXS4</accession>
<evidence type="ECO:0000259" key="1">
    <source>
        <dbReference type="Pfam" id="PF13881"/>
    </source>
</evidence>
<dbReference type="InterPro" id="IPR039540">
    <property type="entry name" value="UBL3-like_ubiquitin_dom"/>
</dbReference>
<dbReference type="EMBL" id="JASMQC010000002">
    <property type="protein sequence ID" value="KAK1946990.1"/>
    <property type="molecule type" value="Genomic_DNA"/>
</dbReference>
<name>A0AAD9GXS4_9STRA</name>
<feature type="domain" description="UBL3-like ubiquitin" evidence="1">
    <location>
        <begin position="11"/>
        <end position="51"/>
    </location>
</feature>
<proteinExistence type="predicted"/>
<sequence length="69" mass="7594">MGSKGGSTEHELRLKFLFANQDGVHVELSFSKVATVAEAKTQLMHNWPQSTCLSSAFKAQFLIILTPSK</sequence>
<dbReference type="Proteomes" id="UP001259832">
    <property type="component" value="Unassembled WGS sequence"/>
</dbReference>
<evidence type="ECO:0000313" key="2">
    <source>
        <dbReference type="EMBL" id="KAK1946990.1"/>
    </source>
</evidence>
<organism evidence="2 3">
    <name type="scientific">Phytophthora citrophthora</name>
    <dbReference type="NCBI Taxonomy" id="4793"/>
    <lineage>
        <taxon>Eukaryota</taxon>
        <taxon>Sar</taxon>
        <taxon>Stramenopiles</taxon>
        <taxon>Oomycota</taxon>
        <taxon>Peronosporomycetes</taxon>
        <taxon>Peronosporales</taxon>
        <taxon>Peronosporaceae</taxon>
        <taxon>Phytophthora</taxon>
    </lineage>
</organism>
<protein>
    <recommendedName>
        <fullName evidence="1">UBL3-like ubiquitin domain-containing protein</fullName>
    </recommendedName>
</protein>
<reference evidence="2" key="1">
    <citation type="submission" date="2023-08" db="EMBL/GenBank/DDBJ databases">
        <title>Reference Genome Resource for the Citrus Pathogen Phytophthora citrophthora.</title>
        <authorList>
            <person name="Moller H."/>
            <person name="Coetzee B."/>
            <person name="Rose L.J."/>
            <person name="Van Niekerk J.M."/>
        </authorList>
    </citation>
    <scope>NUCLEOTIDE SEQUENCE</scope>
    <source>
        <strain evidence="2">STE-U-9442</strain>
    </source>
</reference>
<evidence type="ECO:0000313" key="3">
    <source>
        <dbReference type="Proteomes" id="UP001259832"/>
    </source>
</evidence>
<keyword evidence="3" id="KW-1185">Reference proteome</keyword>
<comment type="caution">
    <text evidence="2">The sequence shown here is derived from an EMBL/GenBank/DDBJ whole genome shotgun (WGS) entry which is preliminary data.</text>
</comment>
<gene>
    <name evidence="2" type="ORF">P3T76_001000</name>
</gene>
<dbReference type="Pfam" id="PF13881">
    <property type="entry name" value="Rad60-SLD_2"/>
    <property type="match status" value="1"/>
</dbReference>
<dbReference type="AlphaFoldDB" id="A0AAD9GXS4"/>